<keyword evidence="4" id="KW-0175">Coiled coil</keyword>
<evidence type="ECO:0000313" key="7">
    <source>
        <dbReference type="EMBL" id="KAI8578108.1"/>
    </source>
</evidence>
<evidence type="ECO:0000256" key="2">
    <source>
        <dbReference type="ARBA" id="ARBA00007336"/>
    </source>
</evidence>
<keyword evidence="3" id="KW-0690">Ribosome biogenesis</keyword>
<organism evidence="7 8">
    <name type="scientific">Umbelopsis ramanniana AG</name>
    <dbReference type="NCBI Taxonomy" id="1314678"/>
    <lineage>
        <taxon>Eukaryota</taxon>
        <taxon>Fungi</taxon>
        <taxon>Fungi incertae sedis</taxon>
        <taxon>Mucoromycota</taxon>
        <taxon>Mucoromycotina</taxon>
        <taxon>Umbelopsidomycetes</taxon>
        <taxon>Umbelopsidales</taxon>
        <taxon>Umbelopsidaceae</taxon>
        <taxon>Umbelopsis</taxon>
    </lineage>
</organism>
<dbReference type="GO" id="GO:0042273">
    <property type="term" value="P:ribosomal large subunit biogenesis"/>
    <property type="evidence" value="ECO:0007669"/>
    <property type="project" value="TreeGrafter"/>
</dbReference>
<dbReference type="EMBL" id="MU620933">
    <property type="protein sequence ID" value="KAI8578108.1"/>
    <property type="molecule type" value="Genomic_DNA"/>
</dbReference>
<keyword evidence="8" id="KW-1185">Reference proteome</keyword>
<keyword evidence="5" id="KW-0539">Nucleus</keyword>
<dbReference type="Pfam" id="PF05890">
    <property type="entry name" value="Ebp2"/>
    <property type="match status" value="1"/>
</dbReference>
<evidence type="ECO:0000313" key="8">
    <source>
        <dbReference type="Proteomes" id="UP001206595"/>
    </source>
</evidence>
<dbReference type="PANTHER" id="PTHR13028:SF0">
    <property type="entry name" value="RRNA-PROCESSING PROTEIN EBP2-RELATED"/>
    <property type="match status" value="1"/>
</dbReference>
<dbReference type="GeneID" id="75915683"/>
<evidence type="ECO:0008006" key="9">
    <source>
        <dbReference type="Google" id="ProtNLM"/>
    </source>
</evidence>
<feature type="compositionally biased region" description="Acidic residues" evidence="6">
    <location>
        <begin position="203"/>
        <end position="215"/>
    </location>
</feature>
<dbReference type="AlphaFoldDB" id="A0AAD5E6Q4"/>
<dbReference type="RefSeq" id="XP_051443112.1">
    <property type="nucleotide sequence ID" value="XM_051590339.1"/>
</dbReference>
<dbReference type="GO" id="GO:0006364">
    <property type="term" value="P:rRNA processing"/>
    <property type="evidence" value="ECO:0007669"/>
    <property type="project" value="TreeGrafter"/>
</dbReference>
<evidence type="ECO:0000256" key="3">
    <source>
        <dbReference type="ARBA" id="ARBA00022517"/>
    </source>
</evidence>
<dbReference type="GO" id="GO:0034399">
    <property type="term" value="C:nuclear periphery"/>
    <property type="evidence" value="ECO:0007669"/>
    <property type="project" value="TreeGrafter"/>
</dbReference>
<feature type="compositionally biased region" description="Basic residues" evidence="6">
    <location>
        <begin position="264"/>
        <end position="289"/>
    </location>
</feature>
<proteinExistence type="inferred from homology"/>
<dbReference type="InterPro" id="IPR008610">
    <property type="entry name" value="Ebp2"/>
</dbReference>
<evidence type="ECO:0000256" key="6">
    <source>
        <dbReference type="SAM" id="MobiDB-lite"/>
    </source>
</evidence>
<feature type="compositionally biased region" description="Basic and acidic residues" evidence="6">
    <location>
        <begin position="175"/>
        <end position="191"/>
    </location>
</feature>
<evidence type="ECO:0000256" key="4">
    <source>
        <dbReference type="ARBA" id="ARBA00023054"/>
    </source>
</evidence>
<reference evidence="7" key="2">
    <citation type="journal article" date="2022" name="Proc. Natl. Acad. Sci. U.S.A.">
        <title>Diploid-dominant life cycles characterize the early evolution of Fungi.</title>
        <authorList>
            <person name="Amses K.R."/>
            <person name="Simmons D.R."/>
            <person name="Longcore J.E."/>
            <person name="Mondo S.J."/>
            <person name="Seto K."/>
            <person name="Jeronimo G.H."/>
            <person name="Bonds A.E."/>
            <person name="Quandt C.A."/>
            <person name="Davis W.J."/>
            <person name="Chang Y."/>
            <person name="Federici B.A."/>
            <person name="Kuo A."/>
            <person name="LaButti K."/>
            <person name="Pangilinan J."/>
            <person name="Andreopoulos W."/>
            <person name="Tritt A."/>
            <person name="Riley R."/>
            <person name="Hundley H."/>
            <person name="Johnson J."/>
            <person name="Lipzen A."/>
            <person name="Barry K."/>
            <person name="Lang B.F."/>
            <person name="Cuomo C.A."/>
            <person name="Buchler N.E."/>
            <person name="Grigoriev I.V."/>
            <person name="Spatafora J.W."/>
            <person name="Stajich J.E."/>
            <person name="James T.Y."/>
        </authorList>
    </citation>
    <scope>NUCLEOTIDE SEQUENCE</scope>
    <source>
        <strain evidence="7">AG</strain>
    </source>
</reference>
<accession>A0AAD5E6Q4</accession>
<feature type="region of interest" description="Disordered" evidence="6">
    <location>
        <begin position="175"/>
        <end position="289"/>
    </location>
</feature>
<dbReference type="PANTHER" id="PTHR13028">
    <property type="entry name" value="RRNA PROCESSING PROTEIN EBNA1-BINDING PROTEIN-RELATED"/>
    <property type="match status" value="1"/>
</dbReference>
<comment type="caution">
    <text evidence="7">The sequence shown here is derived from an EMBL/GenBank/DDBJ whole genome shotgun (WGS) entry which is preliminary data.</text>
</comment>
<comment type="subcellular location">
    <subcellularLocation>
        <location evidence="1">Nucleus</location>
        <location evidence="1">Nucleolus</location>
    </subcellularLocation>
</comment>
<gene>
    <name evidence="7" type="ORF">K450DRAFT_249076</name>
</gene>
<name>A0AAD5E6Q4_UMBRA</name>
<protein>
    <recommendedName>
        <fullName evidence="9">rRNA-processing protein EBP2</fullName>
    </recommendedName>
</protein>
<comment type="similarity">
    <text evidence="2">Belongs to the EBP2 family.</text>
</comment>
<dbReference type="GO" id="GO:0030687">
    <property type="term" value="C:preribosome, large subunit precursor"/>
    <property type="evidence" value="ECO:0007669"/>
    <property type="project" value="TreeGrafter"/>
</dbReference>
<evidence type="ECO:0000256" key="5">
    <source>
        <dbReference type="ARBA" id="ARBA00023242"/>
    </source>
</evidence>
<dbReference type="Proteomes" id="UP001206595">
    <property type="component" value="Unassembled WGS sequence"/>
</dbReference>
<sequence>MSSDDSNHSEEELQIIQEDELMEQVPVSLEDLDASDIDDEDGDLILEQKVTINNEAALKRITEEFRLKDLPWIETMAVTSTEPIELEDVHDDLKRELAFYQQALEAANIGREKVKAAGLPFTRPDDYFAEMVKSDEHMEKIRQRLLDETAGVKASEDAKRQRDLKKFGKKVQIEKLQERQKKKSEDMEKIKMLKRKRKGAEDFSTEDFDIELDGGADDKSNKKSKRGPSKRDKKDSKYGFGGKKRYAKSNTAESSADVGGFNPKKNKAPFKGQAKRPGKAKRANNRNRK</sequence>
<evidence type="ECO:0000256" key="1">
    <source>
        <dbReference type="ARBA" id="ARBA00004604"/>
    </source>
</evidence>
<reference evidence="7" key="1">
    <citation type="submission" date="2021-06" db="EMBL/GenBank/DDBJ databases">
        <authorList>
            <consortium name="DOE Joint Genome Institute"/>
            <person name="Mondo S.J."/>
            <person name="Amses K.R."/>
            <person name="Simmons D.R."/>
            <person name="Longcore J.E."/>
            <person name="Seto K."/>
            <person name="Alves G.H."/>
            <person name="Bonds A.E."/>
            <person name="Quandt C.A."/>
            <person name="Davis W.J."/>
            <person name="Chang Y."/>
            <person name="Letcher P.M."/>
            <person name="Powell M.J."/>
            <person name="Kuo A."/>
            <person name="Labutti K."/>
            <person name="Pangilinan J."/>
            <person name="Andreopoulos W."/>
            <person name="Tritt A."/>
            <person name="Riley R."/>
            <person name="Hundley H."/>
            <person name="Johnson J."/>
            <person name="Lipzen A."/>
            <person name="Barry K."/>
            <person name="Berbee M.L."/>
            <person name="Buchler N.E."/>
            <person name="Grigoriev I.V."/>
            <person name="Spatafora J.W."/>
            <person name="Stajich J.E."/>
            <person name="James T.Y."/>
        </authorList>
    </citation>
    <scope>NUCLEOTIDE SEQUENCE</scope>
    <source>
        <strain evidence="7">AG</strain>
    </source>
</reference>
<dbReference type="GO" id="GO:0005730">
    <property type="term" value="C:nucleolus"/>
    <property type="evidence" value="ECO:0007669"/>
    <property type="project" value="UniProtKB-SubCell"/>
</dbReference>